<dbReference type="Pfam" id="PF04480">
    <property type="entry name" value="DUF559"/>
    <property type="match status" value="1"/>
</dbReference>
<evidence type="ECO:0000256" key="1">
    <source>
        <dbReference type="SAM" id="MobiDB-lite"/>
    </source>
</evidence>
<evidence type="ECO:0000259" key="2">
    <source>
        <dbReference type="Pfam" id="PF04480"/>
    </source>
</evidence>
<feature type="region of interest" description="Disordered" evidence="1">
    <location>
        <begin position="150"/>
        <end position="176"/>
    </location>
</feature>
<dbReference type="EMBL" id="CP043538">
    <property type="protein sequence ID" value="QGY04999.1"/>
    <property type="molecule type" value="Genomic_DNA"/>
</dbReference>
<reference evidence="3 4" key="1">
    <citation type="journal article" date="2012" name="Genet. Mol. Biol.">
        <title>Analysis of 16S rRNA and mxaF genes revealing insights into Methylobacterium niche-specific plant association.</title>
        <authorList>
            <person name="Dourado M.N."/>
            <person name="Andreote F.D."/>
            <person name="Dini-Andreote F."/>
            <person name="Conti R."/>
            <person name="Araujo J.M."/>
            <person name="Araujo W.L."/>
        </authorList>
    </citation>
    <scope>NUCLEOTIDE SEQUENCE [LARGE SCALE GENOMIC DNA]</scope>
    <source>
        <strain evidence="3 4">SR1.6/6</strain>
    </source>
</reference>
<dbReference type="KEGG" id="mmes:MMSR116_26195"/>
<dbReference type="PANTHER" id="PTHR38590:SF1">
    <property type="entry name" value="BLL0828 PROTEIN"/>
    <property type="match status" value="1"/>
</dbReference>
<dbReference type="SUPFAM" id="SSF52980">
    <property type="entry name" value="Restriction endonuclease-like"/>
    <property type="match status" value="1"/>
</dbReference>
<dbReference type="InterPro" id="IPR011335">
    <property type="entry name" value="Restrct_endonuc-II-like"/>
</dbReference>
<feature type="domain" description="DUF559" evidence="2">
    <location>
        <begin position="35"/>
        <end position="143"/>
    </location>
</feature>
<dbReference type="InterPro" id="IPR047216">
    <property type="entry name" value="Endonuclease_DUF559_bact"/>
</dbReference>
<proteinExistence type="predicted"/>
<dbReference type="Gene3D" id="3.40.960.10">
    <property type="entry name" value="VSR Endonuclease"/>
    <property type="match status" value="1"/>
</dbReference>
<organism evidence="3 4">
    <name type="scientific">Methylobacterium mesophilicum SR1.6/6</name>
    <dbReference type="NCBI Taxonomy" id="908290"/>
    <lineage>
        <taxon>Bacteria</taxon>
        <taxon>Pseudomonadati</taxon>
        <taxon>Pseudomonadota</taxon>
        <taxon>Alphaproteobacteria</taxon>
        <taxon>Hyphomicrobiales</taxon>
        <taxon>Methylobacteriaceae</taxon>
        <taxon>Methylobacterium</taxon>
    </lineage>
</organism>
<dbReference type="CDD" id="cd01038">
    <property type="entry name" value="Endonuclease_DUF559"/>
    <property type="match status" value="1"/>
</dbReference>
<evidence type="ECO:0000313" key="4">
    <source>
        <dbReference type="Proteomes" id="UP000012488"/>
    </source>
</evidence>
<protein>
    <submittedName>
        <fullName evidence="3">DUF559 domain-containing protein</fullName>
    </submittedName>
</protein>
<name>A0A6B9FT22_9HYPH</name>
<dbReference type="AlphaFoldDB" id="A0A6B9FT22"/>
<reference evidence="3 4" key="2">
    <citation type="journal article" date="2013" name="Genome Announc.">
        <title>Draft Genome Sequence of Methylobacterium mesophilicum Strain SR1.6/6, Isolated from Citrus sinensis.</title>
        <authorList>
            <person name="Marinho Almeida D."/>
            <person name="Dini-Andreote F."/>
            <person name="Camargo Neves A.A."/>
            <person name="Juca Ramos R.T."/>
            <person name="Andreote F.D."/>
            <person name="Carneiro A.R."/>
            <person name="Oliveira de Souza Lima A."/>
            <person name="Caracciolo Gomes de Sa P.H."/>
            <person name="Ribeiro Barbosa M.S."/>
            <person name="Araujo W.L."/>
            <person name="Silva A."/>
        </authorList>
    </citation>
    <scope>NUCLEOTIDE SEQUENCE [LARGE SCALE GENOMIC DNA]</scope>
    <source>
        <strain evidence="3 4">SR1.6/6</strain>
    </source>
</reference>
<dbReference type="Proteomes" id="UP000012488">
    <property type="component" value="Chromosome"/>
</dbReference>
<evidence type="ECO:0000313" key="3">
    <source>
        <dbReference type="EMBL" id="QGY04999.1"/>
    </source>
</evidence>
<accession>A0A6B9FT22</accession>
<gene>
    <name evidence="3" type="ORF">MMSR116_26195</name>
</gene>
<dbReference type="PANTHER" id="PTHR38590">
    <property type="entry name" value="BLL0828 PROTEIN"/>
    <property type="match status" value="1"/>
</dbReference>
<sequence length="176" mass="19559">MLLAVDQHASISHVQLTRHPMTWNQQPRRAASPRAAANAKTLRRTLTEPEKRLWWHLRHRLPVDGSHFRRQVALGSYVADFCCLTARLIVEVDGDQHGFEAGTAYDARRDTYLHSEGFRVLRFPNRMVLREIDTVLDTIHAALAACDAPFPDSAGQAEPPPPPAPSPQGGGASAER</sequence>
<dbReference type="InterPro" id="IPR007569">
    <property type="entry name" value="DUF559"/>
</dbReference>